<keyword evidence="3" id="KW-0732">Signal</keyword>
<reference evidence="5" key="4">
    <citation type="submission" date="2025-08" db="UniProtKB">
        <authorList>
            <consortium name="RefSeq"/>
        </authorList>
    </citation>
    <scope>IDENTIFICATION</scope>
    <source>
        <strain evidence="5">CBS432</strain>
    </source>
</reference>
<dbReference type="Pfam" id="PF00160">
    <property type="entry name" value="Pro_isomerase"/>
    <property type="match status" value="1"/>
</dbReference>
<feature type="chain" id="PRO_5034220773" evidence="3">
    <location>
        <begin position="20"/>
        <end position="308"/>
    </location>
</feature>
<evidence type="ECO:0000256" key="1">
    <source>
        <dbReference type="ARBA" id="ARBA00000971"/>
    </source>
</evidence>
<feature type="signal peptide" evidence="3">
    <location>
        <begin position="1"/>
        <end position="19"/>
    </location>
</feature>
<keyword evidence="2" id="KW-0812">Transmembrane</keyword>
<accession>A0A8B8UYW2</accession>
<dbReference type="GO" id="GO:0016018">
    <property type="term" value="F:cyclosporin A binding"/>
    <property type="evidence" value="ECO:0007669"/>
    <property type="project" value="TreeGrafter"/>
</dbReference>
<dbReference type="GO" id="GO:0000324">
    <property type="term" value="C:fungal-type vacuole"/>
    <property type="evidence" value="ECO:0007669"/>
    <property type="project" value="TreeGrafter"/>
</dbReference>
<evidence type="ECO:0000256" key="3">
    <source>
        <dbReference type="SAM" id="SignalP"/>
    </source>
</evidence>
<evidence type="ECO:0000259" key="4">
    <source>
        <dbReference type="PROSITE" id="PS50072"/>
    </source>
</evidence>
<evidence type="ECO:0000256" key="2">
    <source>
        <dbReference type="SAM" id="Phobius"/>
    </source>
</evidence>
<dbReference type="GO" id="GO:0005783">
    <property type="term" value="C:endoplasmic reticulum"/>
    <property type="evidence" value="ECO:0007669"/>
    <property type="project" value="TreeGrafter"/>
</dbReference>
<feature type="transmembrane region" description="Helical" evidence="2">
    <location>
        <begin position="271"/>
        <end position="288"/>
    </location>
</feature>
<dbReference type="GO" id="GO:0003755">
    <property type="term" value="F:peptidyl-prolyl cis-trans isomerase activity"/>
    <property type="evidence" value="ECO:0007669"/>
    <property type="project" value="UniProtKB-EC"/>
</dbReference>
<dbReference type="RefSeq" id="XP_033768959.1">
    <property type="nucleotide sequence ID" value="XM_033913068.1"/>
</dbReference>
<keyword evidence="2" id="KW-0472">Membrane</keyword>
<protein>
    <submittedName>
        <fullName evidence="5">Peptidylprolyl isomerase family protein CPR8</fullName>
    </submittedName>
</protein>
<dbReference type="OrthoDB" id="4051692at2759"/>
<comment type="catalytic activity">
    <reaction evidence="1">
        <text>[protein]-peptidylproline (omega=180) = [protein]-peptidylproline (omega=0)</text>
        <dbReference type="Rhea" id="RHEA:16237"/>
        <dbReference type="Rhea" id="RHEA-COMP:10747"/>
        <dbReference type="Rhea" id="RHEA-COMP:10748"/>
        <dbReference type="ChEBI" id="CHEBI:83833"/>
        <dbReference type="ChEBI" id="CHEBI:83834"/>
        <dbReference type="EC" id="5.2.1.8"/>
    </reaction>
</comment>
<dbReference type="KEGG" id="spao:SPAR_N03290"/>
<organism evidence="5">
    <name type="scientific">Saccharomyces paradoxus</name>
    <name type="common">Yeast</name>
    <name type="synonym">Saccharomyces douglasii</name>
    <dbReference type="NCBI Taxonomy" id="27291"/>
    <lineage>
        <taxon>Eukaryota</taxon>
        <taxon>Fungi</taxon>
        <taxon>Dikarya</taxon>
        <taxon>Ascomycota</taxon>
        <taxon>Saccharomycotina</taxon>
        <taxon>Saccharomycetes</taxon>
        <taxon>Saccharomycetales</taxon>
        <taxon>Saccharomycetaceae</taxon>
        <taxon>Saccharomyces</taxon>
    </lineage>
</organism>
<sequence>MKSLFLYIYVAFMFTCIMALPLPVDNKRASSDSLDLSKKYAPNPPATHTVNILIMFTEPEHSEVAAHLITIDLYGTMVPKTVMNFCQYADSMKDRIPPDHIVPSERDFDKILSNGAIEGGPVPSSSGEETGVLASLFKENHGLIHDRPGRVSMIKDDAGLKFIIGTSDTAPGGGNIVFGQVTSGLKDLMDKLANVKTDENGKPDQPMTIAYISSNENKFQDAKKAHEQYLQRLQDYQNGDLEKGITLKNYLYPSNQRKLEDVKYNQLHHPLPKVMFGITILLLFYVLAKYRKRIFSRSSSKIVSIRED</sequence>
<dbReference type="Gene3D" id="2.40.100.10">
    <property type="entry name" value="Cyclophilin-like"/>
    <property type="match status" value="1"/>
</dbReference>
<proteinExistence type="predicted"/>
<gene>
    <name evidence="5" type="primary">CPR8</name>
    <name evidence="5" type="ORF">SPAR_N03290</name>
</gene>
<reference evidence="5" key="1">
    <citation type="journal article" date="2017" name="Nat. Genet.">
        <title>Contrasting evolutionary genome dynamics between domesticated and wild yeasts.</title>
        <authorList>
            <person name="Yue J.X."/>
            <person name="Li J."/>
            <person name="Aigrain L."/>
            <person name="Hallin J."/>
            <person name="Persson K."/>
            <person name="Oliver K."/>
            <person name="Bergstrom A."/>
            <person name="Coupland P."/>
            <person name="Warringer J."/>
            <person name="Lagomarsino M.C."/>
            <person name="Fischer G."/>
            <person name="Durbin R."/>
            <person name="Liti G."/>
        </authorList>
    </citation>
    <scope>NUCLEOTIDE SEQUENCE</scope>
    <source>
        <strain evidence="5">CBS432</strain>
    </source>
</reference>
<evidence type="ECO:0000313" key="5">
    <source>
        <dbReference type="RefSeq" id="XP_033768959.1"/>
    </source>
</evidence>
<keyword evidence="5" id="KW-0413">Isomerase</keyword>
<dbReference type="AlphaFoldDB" id="A0A8B8UYW2"/>
<dbReference type="PRINTS" id="PR00153">
    <property type="entry name" value="CSAPPISMRASE"/>
</dbReference>
<name>A0A8B8UYW2_SACPA</name>
<dbReference type="GeneID" id="54633370"/>
<dbReference type="PANTHER" id="PTHR11071:SF568">
    <property type="entry name" value="PEPTIDYL-PROLYL CIS-TRANS ISOMERASE CPR4-RELATED"/>
    <property type="match status" value="1"/>
</dbReference>
<dbReference type="PANTHER" id="PTHR11071">
    <property type="entry name" value="PEPTIDYL-PROLYL CIS-TRANS ISOMERASE"/>
    <property type="match status" value="1"/>
</dbReference>
<dbReference type="VEuPathDB" id="FungiDB:SPAR_N03290"/>
<keyword evidence="2" id="KW-1133">Transmembrane helix</keyword>
<dbReference type="SUPFAM" id="SSF50891">
    <property type="entry name" value="Cyclophilin-like"/>
    <property type="match status" value="1"/>
</dbReference>
<reference evidence="5" key="2">
    <citation type="submission" date="2020-01" db="EMBL/GenBank/DDBJ databases">
        <title>Population-level Yeast Reference Genomes.</title>
        <authorList>
            <person name="Yue J.-X."/>
        </authorList>
    </citation>
    <scope>NUCLEOTIDE SEQUENCE</scope>
    <source>
        <strain evidence="5">CBS432</strain>
    </source>
</reference>
<feature type="domain" description="PPIase cyclophilin-type" evidence="4">
    <location>
        <begin position="56"/>
        <end position="214"/>
    </location>
</feature>
<dbReference type="GO" id="GO:0006457">
    <property type="term" value="P:protein folding"/>
    <property type="evidence" value="ECO:0007669"/>
    <property type="project" value="TreeGrafter"/>
</dbReference>
<reference evidence="5" key="3">
    <citation type="submission" date="2025-07" db="EMBL/GenBank/DDBJ databases">
        <authorList>
            <consortium name="NCBI Genome Project"/>
        </authorList>
    </citation>
    <scope>NUCLEOTIDE SEQUENCE</scope>
    <source>
        <strain evidence="5">CBS432</strain>
    </source>
</reference>
<dbReference type="InterPro" id="IPR002130">
    <property type="entry name" value="Cyclophilin-type_PPIase_dom"/>
</dbReference>
<dbReference type="InterPro" id="IPR029000">
    <property type="entry name" value="Cyclophilin-like_dom_sf"/>
</dbReference>
<dbReference type="PROSITE" id="PS50072">
    <property type="entry name" value="CSA_PPIASE_2"/>
    <property type="match status" value="1"/>
</dbReference>